<dbReference type="AlphaFoldDB" id="A0A6J6M9X6"/>
<evidence type="ECO:0000256" key="7">
    <source>
        <dbReference type="ARBA" id="ARBA00047913"/>
    </source>
</evidence>
<evidence type="ECO:0000256" key="6">
    <source>
        <dbReference type="ARBA" id="ARBA00047380"/>
    </source>
</evidence>
<dbReference type="GO" id="GO:0050567">
    <property type="term" value="F:glutaminyl-tRNA synthase (glutamine-hydrolyzing) activity"/>
    <property type="evidence" value="ECO:0007669"/>
    <property type="project" value="TreeGrafter"/>
</dbReference>
<dbReference type="NCBIfam" id="TIGR00133">
    <property type="entry name" value="gatB"/>
    <property type="match status" value="1"/>
</dbReference>
<comment type="similarity">
    <text evidence="1">Belongs to the GatB/GatE family. GatB subfamily.</text>
</comment>
<protein>
    <submittedName>
        <fullName evidence="9">Unannotated protein</fullName>
    </submittedName>
</protein>
<dbReference type="InterPro" id="IPR018027">
    <property type="entry name" value="Asn/Gln_amidotransferase"/>
</dbReference>
<dbReference type="NCBIfam" id="NF004014">
    <property type="entry name" value="PRK05477.1-4"/>
    <property type="match status" value="1"/>
</dbReference>
<dbReference type="PROSITE" id="PS01234">
    <property type="entry name" value="GATB"/>
    <property type="match status" value="1"/>
</dbReference>
<dbReference type="InterPro" id="IPR004413">
    <property type="entry name" value="GatB"/>
</dbReference>
<evidence type="ECO:0000256" key="1">
    <source>
        <dbReference type="ARBA" id="ARBA00005306"/>
    </source>
</evidence>
<keyword evidence="3" id="KW-0547">Nucleotide-binding</keyword>
<keyword evidence="4" id="KW-0067">ATP-binding</keyword>
<evidence type="ECO:0000256" key="3">
    <source>
        <dbReference type="ARBA" id="ARBA00022741"/>
    </source>
</evidence>
<sequence length="492" mass="53009">MSGNEAQAEIQYETVIGLEVHVELATKTKLFCACANEFGSEPNTNICPVCLGLPGSLPVLNERVVDFALRIGEALNFTVPERSIFHRKNYFYPDMPKDFQTSQYDEPICAEGWIEVDGERIGIERAHMEEDTGKSTHVGGGGRIHDADHSLVDYNRAGVPLMEIVSHPAMRSSEQARGYVSELRAVLLAIGVSDVKMEEGSMRVDANVSIRPVGTTQLGTKVEIKNMNSIRSLGRAIDYEVERQTIATNTGERIVQETRHWDESEGITHGMRSKEGSSDYRFFPEPDLAPVAPTDEMRAAARAAIPELPAALRERIVAEWQVAEHDARVLVANPALSDYAQESVAALRSGSARDVVNWCTGELLAYGNETGSEPNSWALSPIALAELVGLVGDGAISRSQAKEVLAGCLAGEGAPSDVASARGLAQVSDEGALAAIIAGVLEANPDAVAEFRNGDEKAQKKKRGFLMGEAMKASKGQGNPALLNRLLDAGLE</sequence>
<dbReference type="InterPro" id="IPR017959">
    <property type="entry name" value="Asn/Gln-tRNA_amidoTrfase_suB/E"/>
</dbReference>
<evidence type="ECO:0000259" key="8">
    <source>
        <dbReference type="SMART" id="SM00845"/>
    </source>
</evidence>
<dbReference type="PANTHER" id="PTHR11659:SF0">
    <property type="entry name" value="GLUTAMYL-TRNA(GLN) AMIDOTRANSFERASE SUBUNIT B, MITOCHONDRIAL"/>
    <property type="match status" value="1"/>
</dbReference>
<dbReference type="Pfam" id="PF02637">
    <property type="entry name" value="GatB_Yqey"/>
    <property type="match status" value="1"/>
</dbReference>
<evidence type="ECO:0000256" key="5">
    <source>
        <dbReference type="ARBA" id="ARBA00022917"/>
    </source>
</evidence>
<dbReference type="SMART" id="SM00845">
    <property type="entry name" value="GatB_Yqey"/>
    <property type="match status" value="1"/>
</dbReference>
<keyword evidence="5" id="KW-0648">Protein biosynthesis</keyword>
<evidence type="ECO:0000256" key="2">
    <source>
        <dbReference type="ARBA" id="ARBA00022598"/>
    </source>
</evidence>
<organism evidence="9">
    <name type="scientific">freshwater metagenome</name>
    <dbReference type="NCBI Taxonomy" id="449393"/>
    <lineage>
        <taxon>unclassified sequences</taxon>
        <taxon>metagenomes</taxon>
        <taxon>ecological metagenomes</taxon>
    </lineage>
</organism>
<dbReference type="InterPro" id="IPR014746">
    <property type="entry name" value="Gln_synth/guanido_kin_cat_dom"/>
</dbReference>
<comment type="catalytic activity">
    <reaction evidence="6">
        <text>L-aspartyl-tRNA(Asn) + L-glutamine + ATP + H2O = L-asparaginyl-tRNA(Asn) + L-glutamate + ADP + phosphate + 2 H(+)</text>
        <dbReference type="Rhea" id="RHEA:14513"/>
        <dbReference type="Rhea" id="RHEA-COMP:9674"/>
        <dbReference type="Rhea" id="RHEA-COMP:9677"/>
        <dbReference type="ChEBI" id="CHEBI:15377"/>
        <dbReference type="ChEBI" id="CHEBI:15378"/>
        <dbReference type="ChEBI" id="CHEBI:29985"/>
        <dbReference type="ChEBI" id="CHEBI:30616"/>
        <dbReference type="ChEBI" id="CHEBI:43474"/>
        <dbReference type="ChEBI" id="CHEBI:58359"/>
        <dbReference type="ChEBI" id="CHEBI:78515"/>
        <dbReference type="ChEBI" id="CHEBI:78516"/>
        <dbReference type="ChEBI" id="CHEBI:456216"/>
    </reaction>
</comment>
<dbReference type="NCBIfam" id="NF004012">
    <property type="entry name" value="PRK05477.1-2"/>
    <property type="match status" value="1"/>
</dbReference>
<comment type="catalytic activity">
    <reaction evidence="7">
        <text>L-glutamyl-tRNA(Gln) + L-glutamine + ATP + H2O = L-glutaminyl-tRNA(Gln) + L-glutamate + ADP + phosphate + H(+)</text>
        <dbReference type="Rhea" id="RHEA:17521"/>
        <dbReference type="Rhea" id="RHEA-COMP:9681"/>
        <dbReference type="Rhea" id="RHEA-COMP:9684"/>
        <dbReference type="ChEBI" id="CHEBI:15377"/>
        <dbReference type="ChEBI" id="CHEBI:15378"/>
        <dbReference type="ChEBI" id="CHEBI:29985"/>
        <dbReference type="ChEBI" id="CHEBI:30616"/>
        <dbReference type="ChEBI" id="CHEBI:43474"/>
        <dbReference type="ChEBI" id="CHEBI:58359"/>
        <dbReference type="ChEBI" id="CHEBI:78520"/>
        <dbReference type="ChEBI" id="CHEBI:78521"/>
        <dbReference type="ChEBI" id="CHEBI:456216"/>
    </reaction>
</comment>
<proteinExistence type="inferred from homology"/>
<dbReference type="HAMAP" id="MF_00121">
    <property type="entry name" value="GatB"/>
    <property type="match status" value="1"/>
</dbReference>
<evidence type="ECO:0000313" key="9">
    <source>
        <dbReference type="EMBL" id="CAB4670980.1"/>
    </source>
</evidence>
<dbReference type="InterPro" id="IPR006075">
    <property type="entry name" value="Asn/Gln-tRNA_Trfase_suB/E_cat"/>
</dbReference>
<accession>A0A6J6M9X6</accession>
<dbReference type="FunFam" id="1.10.10.410:FF:000001">
    <property type="entry name" value="Aspartyl/glutamyl-tRNA(Asn/Gln) amidotransferase subunit B"/>
    <property type="match status" value="1"/>
</dbReference>
<dbReference type="EMBL" id="CAEZWM010000232">
    <property type="protein sequence ID" value="CAB4670980.1"/>
    <property type="molecule type" value="Genomic_DNA"/>
</dbReference>
<feature type="domain" description="Asn/Gln amidotransferase" evidence="8">
    <location>
        <begin position="338"/>
        <end position="491"/>
    </location>
</feature>
<dbReference type="InterPro" id="IPR003789">
    <property type="entry name" value="Asn/Gln_tRNA_amidoTrase-B-like"/>
</dbReference>
<dbReference type="GO" id="GO:0070681">
    <property type="term" value="P:glutaminyl-tRNAGln biosynthesis via transamidation"/>
    <property type="evidence" value="ECO:0007669"/>
    <property type="project" value="TreeGrafter"/>
</dbReference>
<dbReference type="Pfam" id="PF02934">
    <property type="entry name" value="GatB_N"/>
    <property type="match status" value="1"/>
</dbReference>
<dbReference type="GO" id="GO:0005524">
    <property type="term" value="F:ATP binding"/>
    <property type="evidence" value="ECO:0007669"/>
    <property type="project" value="UniProtKB-KW"/>
</dbReference>
<gene>
    <name evidence="9" type="ORF">UFOPK2242_01457</name>
</gene>
<dbReference type="InterPro" id="IPR023168">
    <property type="entry name" value="GatB_Yqey_C_2"/>
</dbReference>
<dbReference type="SUPFAM" id="SSF89095">
    <property type="entry name" value="GatB/YqeY motif"/>
    <property type="match status" value="1"/>
</dbReference>
<name>A0A6J6M9X6_9ZZZZ</name>
<keyword evidence="2" id="KW-0436">Ligase</keyword>
<dbReference type="GO" id="GO:0006412">
    <property type="term" value="P:translation"/>
    <property type="evidence" value="ECO:0007669"/>
    <property type="project" value="UniProtKB-KW"/>
</dbReference>
<dbReference type="SUPFAM" id="SSF55931">
    <property type="entry name" value="Glutamine synthetase/guanido kinase"/>
    <property type="match status" value="1"/>
</dbReference>
<dbReference type="Gene3D" id="1.10.10.410">
    <property type="match status" value="1"/>
</dbReference>
<dbReference type="InterPro" id="IPR017958">
    <property type="entry name" value="Gln-tRNA_amidoTrfase_suB_CS"/>
</dbReference>
<evidence type="ECO:0000256" key="4">
    <source>
        <dbReference type="ARBA" id="ARBA00022840"/>
    </source>
</evidence>
<dbReference type="PANTHER" id="PTHR11659">
    <property type="entry name" value="GLUTAMYL-TRNA GLN AMIDOTRANSFERASE SUBUNIT B MITOCHONDRIAL AND PROKARYOTIC PET112-RELATED"/>
    <property type="match status" value="1"/>
</dbReference>
<reference evidence="9" key="1">
    <citation type="submission" date="2020-05" db="EMBL/GenBank/DDBJ databases">
        <authorList>
            <person name="Chiriac C."/>
            <person name="Salcher M."/>
            <person name="Ghai R."/>
            <person name="Kavagutti S V."/>
        </authorList>
    </citation>
    <scope>NUCLEOTIDE SEQUENCE</scope>
</reference>